<feature type="domain" description="LytR/CpsA/Psr regulator C-terminal" evidence="4">
    <location>
        <begin position="330"/>
        <end position="416"/>
    </location>
</feature>
<dbReference type="Gene3D" id="3.40.630.190">
    <property type="entry name" value="LCP protein"/>
    <property type="match status" value="1"/>
</dbReference>
<name>A0A6H1U5F7_9CYAN</name>
<evidence type="ECO:0000256" key="1">
    <source>
        <dbReference type="ARBA" id="ARBA00006068"/>
    </source>
</evidence>
<evidence type="ECO:0000313" key="5">
    <source>
        <dbReference type="EMBL" id="QIZ73875.1"/>
    </source>
</evidence>
<dbReference type="AlphaFoldDB" id="A0A6H1U5F7"/>
<dbReference type="Proteomes" id="UP000500857">
    <property type="component" value="Chromosome"/>
</dbReference>
<dbReference type="Pfam" id="PF13399">
    <property type="entry name" value="LytR_C"/>
    <property type="match status" value="1"/>
</dbReference>
<dbReference type="InterPro" id="IPR050922">
    <property type="entry name" value="LytR/CpsA/Psr_CW_biosynth"/>
</dbReference>
<dbReference type="NCBIfam" id="TIGR00350">
    <property type="entry name" value="lytR_cpsA_psr"/>
    <property type="match status" value="1"/>
</dbReference>
<reference evidence="5 6" key="1">
    <citation type="submission" date="2020-04" db="EMBL/GenBank/DDBJ databases">
        <authorList>
            <person name="Basu S."/>
            <person name="Maruthanayagam V."/>
            <person name="Chakraborty S."/>
            <person name="Pramanik A."/>
            <person name="Mukherjee J."/>
            <person name="Brink B."/>
        </authorList>
    </citation>
    <scope>NUCLEOTIDE SEQUENCE [LARGE SCALE GENOMIC DNA]</scope>
    <source>
        <strain evidence="5 6">AP17</strain>
    </source>
</reference>
<dbReference type="InterPro" id="IPR004474">
    <property type="entry name" value="LytR_CpsA_psr"/>
</dbReference>
<accession>A0A6H1U5F7</accession>
<dbReference type="Pfam" id="PF03816">
    <property type="entry name" value="LytR_cpsA_psr"/>
    <property type="match status" value="1"/>
</dbReference>
<dbReference type="InterPro" id="IPR027381">
    <property type="entry name" value="LytR/CpsA/Psr_C"/>
</dbReference>
<proteinExistence type="inferred from homology"/>
<feature type="region of interest" description="Disordered" evidence="2">
    <location>
        <begin position="423"/>
        <end position="492"/>
    </location>
</feature>
<keyword evidence="6" id="KW-1185">Reference proteome</keyword>
<evidence type="ECO:0000313" key="6">
    <source>
        <dbReference type="Proteomes" id="UP000500857"/>
    </source>
</evidence>
<feature type="domain" description="Cell envelope-related transcriptional attenuator" evidence="3">
    <location>
        <begin position="88"/>
        <end position="234"/>
    </location>
</feature>
<gene>
    <name evidence="5" type="ORF">HCG48_21730</name>
</gene>
<comment type="similarity">
    <text evidence="1">Belongs to the LytR/CpsA/Psr (LCP) family.</text>
</comment>
<organism evidence="5 6">
    <name type="scientific">Oxynema aestuarii AP17</name>
    <dbReference type="NCBI Taxonomy" id="2064643"/>
    <lineage>
        <taxon>Bacteria</taxon>
        <taxon>Bacillati</taxon>
        <taxon>Cyanobacteriota</taxon>
        <taxon>Cyanophyceae</taxon>
        <taxon>Oscillatoriophycideae</taxon>
        <taxon>Oscillatoriales</taxon>
        <taxon>Oscillatoriaceae</taxon>
        <taxon>Oxynema</taxon>
        <taxon>Oxynema aestuarii</taxon>
    </lineage>
</organism>
<evidence type="ECO:0000259" key="3">
    <source>
        <dbReference type="Pfam" id="PF03816"/>
    </source>
</evidence>
<dbReference type="PANTHER" id="PTHR33392">
    <property type="entry name" value="POLYISOPRENYL-TEICHOIC ACID--PEPTIDOGLYCAN TEICHOIC ACID TRANSFERASE TAGU"/>
    <property type="match status" value="1"/>
</dbReference>
<dbReference type="EMBL" id="CP051167">
    <property type="protein sequence ID" value="QIZ73875.1"/>
    <property type="molecule type" value="Genomic_DNA"/>
</dbReference>
<dbReference type="PANTHER" id="PTHR33392:SF6">
    <property type="entry name" value="POLYISOPRENYL-TEICHOIC ACID--PEPTIDOGLYCAN TEICHOIC ACID TRANSFERASE TAGU"/>
    <property type="match status" value="1"/>
</dbReference>
<protein>
    <submittedName>
        <fullName evidence="5">LCP family protein</fullName>
    </submittedName>
</protein>
<dbReference type="KEGG" id="oxy:HCG48_21730"/>
<evidence type="ECO:0000259" key="4">
    <source>
        <dbReference type="Pfam" id="PF13399"/>
    </source>
</evidence>
<evidence type="ECO:0000256" key="2">
    <source>
        <dbReference type="SAM" id="MobiDB-lite"/>
    </source>
</evidence>
<sequence>MLSATAGALLAVSLSSTPLMQSQLSAEDAAIFSQSELAKTNLRLPELTRPVNILVLGTSVLSSDLEQEAETDRQLGYHAQVNSLEGLSDVMLLVRFNPETNKLAILSIPRDTRTTIEGYGVRKINDANRYGGPALSAKAVSELLGGVRIDRYIRVNVQGVEKLVDALGGVNVYVPIDMKYRDDSQHLYIDLKQGEQYLNGAQALQFLRFRYDNLGDIGRIQRQQIMMRALMDQTLNLNTIGRLPKILSVIQDHIDTNLTLEEIAALGGFAAKVDRSAVQMLMVPGDFSDPEEYKASYWMPNYERLDAMVADHFDFDLHARGYRSVDPAYVKVAIQDSIEDWEAVERLRGILGDRGYWNVYASNPWHEPLATTRIVAQNGDLDSARSIQEVLGFGEVFVESTGSLRSDITIQLGRDWYTRRQHTAATNEETTPEEDLSFDRTLPSESSQVEDFRLEEIPAESSAPLPDYSWDNAYPSSYGSDYGENEGAQSRY</sequence>